<dbReference type="InterPro" id="IPR043519">
    <property type="entry name" value="NT_sf"/>
</dbReference>
<dbReference type="PANTHER" id="PTHR34822">
    <property type="entry name" value="GRPB DOMAIN PROTEIN (AFU_ORTHOLOGUE AFUA_1G01530)"/>
    <property type="match status" value="1"/>
</dbReference>
<reference evidence="1 2" key="1">
    <citation type="submission" date="2023-07" db="EMBL/GenBank/DDBJ databases">
        <title>Genomic Encyclopedia of Type Strains, Phase IV (KMG-IV): sequencing the most valuable type-strain genomes for metagenomic binning, comparative biology and taxonomic classification.</title>
        <authorList>
            <person name="Goeker M."/>
        </authorList>
    </citation>
    <scope>NUCLEOTIDE SEQUENCE [LARGE SCALE GENOMIC DNA]</scope>
    <source>
        <strain evidence="1 2">DSM 23494</strain>
    </source>
</reference>
<proteinExistence type="predicted"/>
<dbReference type="Pfam" id="PF04229">
    <property type="entry name" value="GrpB"/>
    <property type="match status" value="1"/>
</dbReference>
<gene>
    <name evidence="1" type="ORF">J2S17_003164</name>
</gene>
<comment type="caution">
    <text evidence="1">The sequence shown here is derived from an EMBL/GenBank/DDBJ whole genome shotgun (WGS) entry which is preliminary data.</text>
</comment>
<evidence type="ECO:0000313" key="1">
    <source>
        <dbReference type="EMBL" id="MDQ0271276.1"/>
    </source>
</evidence>
<name>A0ABU0AJ33_9BACI</name>
<dbReference type="SUPFAM" id="SSF81301">
    <property type="entry name" value="Nucleotidyltransferase"/>
    <property type="match status" value="1"/>
</dbReference>
<sequence length="168" mass="19673">MSVPVVELSLYQSNWEKLYIEEKGKIESALEQKVTAIEHFGSTSIKGMEAKPIIDILVAMKDLNDAVTMIAPLSKLGYKYVAKPEQRERYFFNKNSRFHLHICEIDSKEWTEKILFRDFLRAYPDVASAYITMKKGLAAQYKFDRPTYTKHKEPFIREVIKIAEVCWR</sequence>
<dbReference type="InterPro" id="IPR007344">
    <property type="entry name" value="GrpB/CoaE"/>
</dbReference>
<dbReference type="Proteomes" id="UP001238088">
    <property type="component" value="Unassembled WGS sequence"/>
</dbReference>
<dbReference type="PANTHER" id="PTHR34822:SF1">
    <property type="entry name" value="GRPB FAMILY PROTEIN"/>
    <property type="match status" value="1"/>
</dbReference>
<keyword evidence="2" id="KW-1185">Reference proteome</keyword>
<dbReference type="Gene3D" id="3.30.460.10">
    <property type="entry name" value="Beta Polymerase, domain 2"/>
    <property type="match status" value="1"/>
</dbReference>
<accession>A0ABU0AJ33</accession>
<dbReference type="RefSeq" id="WP_307476324.1">
    <property type="nucleotide sequence ID" value="NZ_JAUSUB010000014.1"/>
</dbReference>
<evidence type="ECO:0000313" key="2">
    <source>
        <dbReference type="Proteomes" id="UP001238088"/>
    </source>
</evidence>
<organism evidence="1 2">
    <name type="scientific">Cytobacillus purgationiresistens</name>
    <dbReference type="NCBI Taxonomy" id="863449"/>
    <lineage>
        <taxon>Bacteria</taxon>
        <taxon>Bacillati</taxon>
        <taxon>Bacillota</taxon>
        <taxon>Bacilli</taxon>
        <taxon>Bacillales</taxon>
        <taxon>Bacillaceae</taxon>
        <taxon>Cytobacillus</taxon>
    </lineage>
</organism>
<protein>
    <submittedName>
        <fullName evidence="1">GrpB-like predicted nucleotidyltransferase (UPF0157 family)</fullName>
    </submittedName>
</protein>
<dbReference type="EMBL" id="JAUSUB010000014">
    <property type="protein sequence ID" value="MDQ0271276.1"/>
    <property type="molecule type" value="Genomic_DNA"/>
</dbReference>